<evidence type="ECO:0000313" key="2">
    <source>
        <dbReference type="Proteomes" id="UP000799444"/>
    </source>
</evidence>
<dbReference type="Pfam" id="PF17119">
    <property type="entry name" value="MMU163"/>
    <property type="match status" value="2"/>
</dbReference>
<dbReference type="Proteomes" id="UP000799444">
    <property type="component" value="Unassembled WGS sequence"/>
</dbReference>
<protein>
    <submittedName>
        <fullName evidence="1">Uncharacterized protein</fullName>
    </submittedName>
</protein>
<dbReference type="OrthoDB" id="5329385at2759"/>
<proteinExistence type="predicted"/>
<name>A0A9P4V322_9PLEO</name>
<sequence>MTAGLMRRLFSSSTRAQFTSRPATQQLAAPRLLGLKQYQRGITDVRPRQASISKTWFTSSSAFAFPELGGDIQKPDERTLKLGKTIRILHEHLPKLLASPLPQDILSPHITLRLFPSTHPHLPTVGGKLAYNAALWTAPVAWGRVPVVGNVQLDILSERMTKNGGPSVPANMRQEKLIVRWKTCSKEKKENGQVSEAMEKITNIVRGSKEGDEEFSGLFLFEFDEQGRVMNHVIEHAEEGGNWDKTNRFISVTDWLLGRAWGRRTENGTPSLAFVRGGEEVNANKHGKGH</sequence>
<comment type="caution">
    <text evidence="1">The sequence shown here is derived from an EMBL/GenBank/DDBJ whole genome shotgun (WGS) entry which is preliminary data.</text>
</comment>
<dbReference type="InterPro" id="IPR031342">
    <property type="entry name" value="Mug163-like"/>
</dbReference>
<keyword evidence="2" id="KW-1185">Reference proteome</keyword>
<dbReference type="EMBL" id="ML996142">
    <property type="protein sequence ID" value="KAF2734866.1"/>
    <property type="molecule type" value="Genomic_DNA"/>
</dbReference>
<reference evidence="1" key="1">
    <citation type="journal article" date="2020" name="Stud. Mycol.">
        <title>101 Dothideomycetes genomes: a test case for predicting lifestyles and emergence of pathogens.</title>
        <authorList>
            <person name="Haridas S."/>
            <person name="Albert R."/>
            <person name="Binder M."/>
            <person name="Bloem J."/>
            <person name="Labutti K."/>
            <person name="Salamov A."/>
            <person name="Andreopoulos B."/>
            <person name="Baker S."/>
            <person name="Barry K."/>
            <person name="Bills G."/>
            <person name="Bluhm B."/>
            <person name="Cannon C."/>
            <person name="Castanera R."/>
            <person name="Culley D."/>
            <person name="Daum C."/>
            <person name="Ezra D."/>
            <person name="Gonzalez J."/>
            <person name="Henrissat B."/>
            <person name="Kuo A."/>
            <person name="Liang C."/>
            <person name="Lipzen A."/>
            <person name="Lutzoni F."/>
            <person name="Magnuson J."/>
            <person name="Mondo S."/>
            <person name="Nolan M."/>
            <person name="Ohm R."/>
            <person name="Pangilinan J."/>
            <person name="Park H.-J."/>
            <person name="Ramirez L."/>
            <person name="Alfaro M."/>
            <person name="Sun H."/>
            <person name="Tritt A."/>
            <person name="Yoshinaga Y."/>
            <person name="Zwiers L.-H."/>
            <person name="Turgeon B."/>
            <person name="Goodwin S."/>
            <person name="Spatafora J."/>
            <person name="Crous P."/>
            <person name="Grigoriev I."/>
        </authorList>
    </citation>
    <scope>NUCLEOTIDE SEQUENCE</scope>
    <source>
        <strain evidence="1">CBS 125425</strain>
    </source>
</reference>
<dbReference type="AlphaFoldDB" id="A0A9P4V322"/>
<evidence type="ECO:0000313" key="1">
    <source>
        <dbReference type="EMBL" id="KAF2734866.1"/>
    </source>
</evidence>
<accession>A0A9P4V322</accession>
<gene>
    <name evidence="1" type="ORF">EJ04DRAFT_227666</name>
</gene>
<organism evidence="1 2">
    <name type="scientific">Polyplosphaeria fusca</name>
    <dbReference type="NCBI Taxonomy" id="682080"/>
    <lineage>
        <taxon>Eukaryota</taxon>
        <taxon>Fungi</taxon>
        <taxon>Dikarya</taxon>
        <taxon>Ascomycota</taxon>
        <taxon>Pezizomycotina</taxon>
        <taxon>Dothideomycetes</taxon>
        <taxon>Pleosporomycetidae</taxon>
        <taxon>Pleosporales</taxon>
        <taxon>Tetraplosphaeriaceae</taxon>
        <taxon>Polyplosphaeria</taxon>
    </lineage>
</organism>